<evidence type="ECO:0000313" key="3">
    <source>
        <dbReference type="EMBL" id="CAF4432980.1"/>
    </source>
</evidence>
<dbReference type="EMBL" id="CAJOBC010095478">
    <property type="protein sequence ID" value="CAF4432980.1"/>
    <property type="molecule type" value="Genomic_DNA"/>
</dbReference>
<name>A0A815YER7_9BILA</name>
<keyword evidence="1" id="KW-0732">Signal</keyword>
<dbReference type="Proteomes" id="UP000663829">
    <property type="component" value="Unassembled WGS sequence"/>
</dbReference>
<dbReference type="OrthoDB" id="10024914at2759"/>
<evidence type="ECO:0000313" key="4">
    <source>
        <dbReference type="Proteomes" id="UP000663829"/>
    </source>
</evidence>
<evidence type="ECO:0000313" key="2">
    <source>
        <dbReference type="EMBL" id="CAF1569857.1"/>
    </source>
</evidence>
<gene>
    <name evidence="2" type="ORF">GPM918_LOCUS40325</name>
    <name evidence="3" type="ORF">SRO942_LOCUS41260</name>
</gene>
<organism evidence="2 4">
    <name type="scientific">Didymodactylos carnosus</name>
    <dbReference type="NCBI Taxonomy" id="1234261"/>
    <lineage>
        <taxon>Eukaryota</taxon>
        <taxon>Metazoa</taxon>
        <taxon>Spiralia</taxon>
        <taxon>Gnathifera</taxon>
        <taxon>Rotifera</taxon>
        <taxon>Eurotatoria</taxon>
        <taxon>Bdelloidea</taxon>
        <taxon>Philodinida</taxon>
        <taxon>Philodinidae</taxon>
        <taxon>Didymodactylos</taxon>
    </lineage>
</organism>
<feature type="signal peptide" evidence="1">
    <location>
        <begin position="1"/>
        <end position="17"/>
    </location>
</feature>
<evidence type="ECO:0000256" key="1">
    <source>
        <dbReference type="SAM" id="SignalP"/>
    </source>
</evidence>
<dbReference type="AlphaFoldDB" id="A0A815YER7"/>
<reference evidence="2" key="1">
    <citation type="submission" date="2021-02" db="EMBL/GenBank/DDBJ databases">
        <authorList>
            <person name="Nowell W R."/>
        </authorList>
    </citation>
    <scope>NUCLEOTIDE SEQUENCE</scope>
</reference>
<dbReference type="EMBL" id="CAJNOQ010029647">
    <property type="protein sequence ID" value="CAF1569857.1"/>
    <property type="molecule type" value="Genomic_DNA"/>
</dbReference>
<comment type="caution">
    <text evidence="2">The sequence shown here is derived from an EMBL/GenBank/DDBJ whole genome shotgun (WGS) entry which is preliminary data.</text>
</comment>
<feature type="chain" id="PRO_5036229311" evidence="1">
    <location>
        <begin position="18"/>
        <end position="381"/>
    </location>
</feature>
<sequence>MLRRAPILTFFSAWGAAVQVNNLDKTIGEQHARDILSYIAKYVNYYYPSLKQYIRYQIDHANTYEPQLLAHIAHLFVSTCQHMPLMQDLVNQAVRHGSSKEGCVQYVSMHLIMFKDIVDTNCPHSLFHTLNRNGRSDELDASMLSPDCVISIGGPVEKRFGEARHFVRQAFNEPSTPTNNQAFYHCPLSVRLLSRAGQTPVYYRHETHEITVDEVLKGDVVDLNQADMATTTVSDDLGILKQDIGMSILKPFWENIPDLQPSDMSSWKSLVKTLTERCLVTWRTHAKDGNRPCGCPTQNTSAIDQILIHWSVQNDFNDDGRLILQQIVVALEVNNGCQFGQPPPPSTRIIHASKETEKDIMNKLDKVLNQILITFVRTVFA</sequence>
<keyword evidence="4" id="KW-1185">Reference proteome</keyword>
<accession>A0A815YER7</accession>
<dbReference type="Proteomes" id="UP000681722">
    <property type="component" value="Unassembled WGS sequence"/>
</dbReference>
<protein>
    <submittedName>
        <fullName evidence="2">Uncharacterized protein</fullName>
    </submittedName>
</protein>
<proteinExistence type="predicted"/>